<protein>
    <submittedName>
        <fullName evidence="5">Uncharacterized protein</fullName>
    </submittedName>
</protein>
<dbReference type="GO" id="GO:0015631">
    <property type="term" value="F:tubulin binding"/>
    <property type="evidence" value="ECO:0007669"/>
    <property type="project" value="TreeGrafter"/>
</dbReference>
<dbReference type="GO" id="GO:0005524">
    <property type="term" value="F:ATP binding"/>
    <property type="evidence" value="ECO:0007669"/>
    <property type="project" value="UniProtKB-KW"/>
</dbReference>
<keyword evidence="3" id="KW-0067">ATP-binding</keyword>
<gene>
    <name evidence="5" type="ORF">GSLYS_00016264001</name>
</gene>
<feature type="compositionally biased region" description="Acidic residues" evidence="4">
    <location>
        <begin position="561"/>
        <end position="572"/>
    </location>
</feature>
<dbReference type="GO" id="GO:0036064">
    <property type="term" value="C:ciliary basal body"/>
    <property type="evidence" value="ECO:0007669"/>
    <property type="project" value="TreeGrafter"/>
</dbReference>
<feature type="compositionally biased region" description="Basic and acidic residues" evidence="4">
    <location>
        <begin position="480"/>
        <end position="491"/>
    </location>
</feature>
<dbReference type="AlphaFoldDB" id="A0AAV2IB83"/>
<sequence>MTSVKQEKDGDRKLYMYKNNPYNASLRQEVIIKRRELTRVALLNREKTQDRRLQDRNSSRSVVTIDTHKARSNGDVLRMAIRDLGWREFPFQRRDHNCDVTWHAISFYDQGEIYSGQVNKFPGSLEIFHKVNLFRWLEFMKSLFPDEYDFFPRTWFLPHQYHDFVSEVRSMNEKKPKHKPMFIVKPSEGSQGDGIYLLCDPQQYNHNNGRYHVVQEYLSDVFILDKFKFDLRVYVVLRSLDPLEFHVCREGLARFSTVPYEQPNSKNMSETFMHLTNYSLNKKSSEFKISDKDDEGSKRKMSAVFKQMERMGYDIGLLWVKIEQMVTKTLIAVVGEMKVEHQAAIPPGKPGPTCFQILGFDILLLKNLDPFLLEVNSNPSLSITEERETPTGGVEYAVSNKDKEIKRKLIRDTLILVAPKNKYTRKRRRHRRRRRREEEDMETDETSSKSQPRPRHRREKAISIRYTDEEDGGQQSSKSIFEESDQKSQKFVRNETCRVFIQGEGEVHFSESGPSSPSHHSHPSSPPTSSSSTKSRKHAVQDTNSDNPDHLPSVFSKLWDEAGDEKMEEDDKDNTAQPQVNSDQSGADSSDDDKEEESCLREIFPSVYGESYTNERILEKLADIFISCLGVKGSMRLGPTMFRLFARKCRLNNKGITNAAVDILYIDMQRKWEYLNPDRTAGLCFLGFVSACYELARRQFYSPCKHTMLEAFVAYCHDNMNSLEQDNAAGRARTQARRKGKARSSLMLFPRSTITSLEEDDKRDVLSSQVRQMTFLEEMTAFMGGVNKKSYLNNSRMYDDLMYN</sequence>
<comment type="caution">
    <text evidence="5">The sequence shown here is derived from an EMBL/GenBank/DDBJ whole genome shotgun (WGS) entry which is preliminary data.</text>
</comment>
<keyword evidence="1" id="KW-0436">Ligase</keyword>
<organism evidence="5 6">
    <name type="scientific">Lymnaea stagnalis</name>
    <name type="common">Great pond snail</name>
    <name type="synonym">Helix stagnalis</name>
    <dbReference type="NCBI Taxonomy" id="6523"/>
    <lineage>
        <taxon>Eukaryota</taxon>
        <taxon>Metazoa</taxon>
        <taxon>Spiralia</taxon>
        <taxon>Lophotrochozoa</taxon>
        <taxon>Mollusca</taxon>
        <taxon>Gastropoda</taxon>
        <taxon>Heterobranchia</taxon>
        <taxon>Euthyneura</taxon>
        <taxon>Panpulmonata</taxon>
        <taxon>Hygrophila</taxon>
        <taxon>Lymnaeoidea</taxon>
        <taxon>Lymnaeidae</taxon>
        <taxon>Lymnaea</taxon>
    </lineage>
</organism>
<proteinExistence type="predicted"/>
<dbReference type="GO" id="GO:0000226">
    <property type="term" value="P:microtubule cytoskeleton organization"/>
    <property type="evidence" value="ECO:0007669"/>
    <property type="project" value="TreeGrafter"/>
</dbReference>
<dbReference type="Pfam" id="PF03133">
    <property type="entry name" value="TTL"/>
    <property type="match status" value="1"/>
</dbReference>
<evidence type="ECO:0000256" key="2">
    <source>
        <dbReference type="ARBA" id="ARBA00022741"/>
    </source>
</evidence>
<feature type="region of interest" description="Disordered" evidence="4">
    <location>
        <begin position="507"/>
        <end position="596"/>
    </location>
</feature>
<dbReference type="PANTHER" id="PTHR12241">
    <property type="entry name" value="TUBULIN POLYGLUTAMYLASE"/>
    <property type="match status" value="1"/>
</dbReference>
<feature type="compositionally biased region" description="Basic residues" evidence="4">
    <location>
        <begin position="422"/>
        <end position="435"/>
    </location>
</feature>
<evidence type="ECO:0000313" key="5">
    <source>
        <dbReference type="EMBL" id="CAL1542730.1"/>
    </source>
</evidence>
<dbReference type="EMBL" id="CAXITT010000504">
    <property type="protein sequence ID" value="CAL1542730.1"/>
    <property type="molecule type" value="Genomic_DNA"/>
</dbReference>
<evidence type="ECO:0000313" key="6">
    <source>
        <dbReference type="Proteomes" id="UP001497497"/>
    </source>
</evidence>
<keyword evidence="2" id="KW-0547">Nucleotide-binding</keyword>
<dbReference type="InterPro" id="IPR004344">
    <property type="entry name" value="TTL/TTLL_fam"/>
</dbReference>
<dbReference type="SUPFAM" id="SSF56059">
    <property type="entry name" value="Glutathione synthetase ATP-binding domain-like"/>
    <property type="match status" value="1"/>
</dbReference>
<dbReference type="Gene3D" id="3.30.470.20">
    <property type="entry name" value="ATP-grasp fold, B domain"/>
    <property type="match status" value="1"/>
</dbReference>
<name>A0AAV2IB83_LYMST</name>
<evidence type="ECO:0000256" key="3">
    <source>
        <dbReference type="ARBA" id="ARBA00022840"/>
    </source>
</evidence>
<feature type="region of interest" description="Disordered" evidence="4">
    <location>
        <begin position="421"/>
        <end position="491"/>
    </location>
</feature>
<evidence type="ECO:0000256" key="1">
    <source>
        <dbReference type="ARBA" id="ARBA00022598"/>
    </source>
</evidence>
<reference evidence="5 6" key="1">
    <citation type="submission" date="2024-04" db="EMBL/GenBank/DDBJ databases">
        <authorList>
            <consortium name="Genoscope - CEA"/>
            <person name="William W."/>
        </authorList>
    </citation>
    <scope>NUCLEOTIDE SEQUENCE [LARGE SCALE GENOMIC DNA]</scope>
</reference>
<keyword evidence="6" id="KW-1185">Reference proteome</keyword>
<dbReference type="PROSITE" id="PS51221">
    <property type="entry name" value="TTL"/>
    <property type="match status" value="1"/>
</dbReference>
<accession>A0AAV2IB83</accession>
<dbReference type="PANTHER" id="PTHR12241:SF154">
    <property type="entry name" value="TUBULIN POLYGLUTAMYLASE TTLL11"/>
    <property type="match status" value="1"/>
</dbReference>
<evidence type="ECO:0000256" key="4">
    <source>
        <dbReference type="SAM" id="MobiDB-lite"/>
    </source>
</evidence>
<dbReference type="GO" id="GO:0070740">
    <property type="term" value="F:tubulin-glutamic acid ligase activity"/>
    <property type="evidence" value="ECO:0007669"/>
    <property type="project" value="TreeGrafter"/>
</dbReference>
<dbReference type="Proteomes" id="UP001497497">
    <property type="component" value="Unassembled WGS sequence"/>
</dbReference>